<organism evidence="2 3">
    <name type="scientific">Plectosphaerella plurivora</name>
    <dbReference type="NCBI Taxonomy" id="936078"/>
    <lineage>
        <taxon>Eukaryota</taxon>
        <taxon>Fungi</taxon>
        <taxon>Dikarya</taxon>
        <taxon>Ascomycota</taxon>
        <taxon>Pezizomycotina</taxon>
        <taxon>Sordariomycetes</taxon>
        <taxon>Hypocreomycetidae</taxon>
        <taxon>Glomerellales</taxon>
        <taxon>Plectosphaerellaceae</taxon>
        <taxon>Plectosphaerella</taxon>
    </lineage>
</organism>
<dbReference type="InterPro" id="IPR011990">
    <property type="entry name" value="TPR-like_helical_dom_sf"/>
</dbReference>
<feature type="repeat" description="PPR" evidence="1">
    <location>
        <begin position="639"/>
        <end position="673"/>
    </location>
</feature>
<dbReference type="Proteomes" id="UP000770015">
    <property type="component" value="Unassembled WGS sequence"/>
</dbReference>
<accession>A0A9P8VMU0</accession>
<dbReference type="PANTHER" id="PTHR47938">
    <property type="entry name" value="RESPIRATORY COMPLEX I CHAPERONE (CIA84), PUTATIVE (AFU_ORTHOLOGUE AFUA_2G06020)-RELATED"/>
    <property type="match status" value="1"/>
</dbReference>
<proteinExistence type="predicted"/>
<name>A0A9P8VMU0_9PEZI</name>
<protein>
    <submittedName>
        <fullName evidence="2">Complex I intermediate-associated protein</fullName>
    </submittedName>
</protein>
<dbReference type="PROSITE" id="PS51375">
    <property type="entry name" value="PPR"/>
    <property type="match status" value="1"/>
</dbReference>
<dbReference type="GO" id="GO:0005739">
    <property type="term" value="C:mitochondrion"/>
    <property type="evidence" value="ECO:0007669"/>
    <property type="project" value="TreeGrafter"/>
</dbReference>
<dbReference type="OrthoDB" id="185373at2759"/>
<dbReference type="PANTHER" id="PTHR47938:SF35">
    <property type="entry name" value="PENTATRICOPEPTIDE REPEAT-CONTAINING PROTEIN 4, MITOCHONDRIAL-RELATED"/>
    <property type="match status" value="1"/>
</dbReference>
<dbReference type="GO" id="GO:0140053">
    <property type="term" value="P:mitochondrial gene expression"/>
    <property type="evidence" value="ECO:0007669"/>
    <property type="project" value="TreeGrafter"/>
</dbReference>
<gene>
    <name evidence="2" type="ORF">F5X68DRAFT_146319</name>
</gene>
<comment type="caution">
    <text evidence="2">The sequence shown here is derived from an EMBL/GenBank/DDBJ whole genome shotgun (WGS) entry which is preliminary data.</text>
</comment>
<keyword evidence="3" id="KW-1185">Reference proteome</keyword>
<dbReference type="AlphaFoldDB" id="A0A9P8VMU0"/>
<dbReference type="EMBL" id="JAGSXJ010000001">
    <property type="protein sequence ID" value="KAH6697042.1"/>
    <property type="molecule type" value="Genomic_DNA"/>
</dbReference>
<dbReference type="Pfam" id="PF13812">
    <property type="entry name" value="PPR_3"/>
    <property type="match status" value="1"/>
</dbReference>
<evidence type="ECO:0000313" key="2">
    <source>
        <dbReference type="EMBL" id="KAH6697042.1"/>
    </source>
</evidence>
<dbReference type="GO" id="GO:0003729">
    <property type="term" value="F:mRNA binding"/>
    <property type="evidence" value="ECO:0007669"/>
    <property type="project" value="TreeGrafter"/>
</dbReference>
<sequence>MRAHLARHVCRRALAARGRGTLTASCPLLATTTNSRQIPVTRYSPRTEQTRTFFGVLKKEPRKIKAPEYEPGWTVVLTWRNRMLDKVRPPTRDELVAAFRRLFSYKKQYNVRVNSTQARHCRNLLNYLIENVDQEPGNGLTIPELRSARDALLKHPKEDTAEHLMFLRALYAEIERQMGVPNDDTPRPLDPHDPTPYDFSAHIKALTTYGASEEARLLVREHLEQMRLDKVPINTAKHLWIYVLEGLSQESREAELISAAAEARKNGVDMTPQFHEIMTTFFATKSRTQEAMAWFQKAIPNAQLPTPRTFKEILKFSVAKKQQTWAATVFQALVDRNPSKPYWDVVYQWSIMSMGKGLDEMKDMFDMVQEHNPEDESLRPDVDTLNALLEVANEKGDAYLAERLMALGAERRIHPNARSYILILELRIKAKDLAGAKEAYQHLSNNAAAADEDLPVVNTFLQALCEASKPDLKIIRDVLDELERRVVTLTPATVVALCSVFLRHDQHFDIIDTLSLNIFQHSTDQKRSIRESFVAYCTSPDVSTSRAWDAYSILRQFFLETSVEHRVLLMQNFFDRKRPDMAIHVFGHMRQHVNRDFHPTPDVYIKCFEGLGNCGDADSLDDVTLVHNMLKMDLKVQPSTRLYNALMLAYAACGKPERALDFWGDIVHSAEGPSYNTLEVVFSVCERMPFGDEKAREIWKKLESLDIDVPPRIFAAYAGALAGNGNVQAVQDAISTMQQTVGYAPDKFTLGVAFNALPGATLQTKFADWASKEFRDAWAPLQREKARKVAGGVRKYNIGRVLAA</sequence>
<dbReference type="Gene3D" id="1.25.40.10">
    <property type="entry name" value="Tetratricopeptide repeat domain"/>
    <property type="match status" value="2"/>
</dbReference>
<dbReference type="InterPro" id="IPR002885">
    <property type="entry name" value="PPR_rpt"/>
</dbReference>
<evidence type="ECO:0000313" key="3">
    <source>
        <dbReference type="Proteomes" id="UP000770015"/>
    </source>
</evidence>
<evidence type="ECO:0000256" key="1">
    <source>
        <dbReference type="PROSITE-ProRule" id="PRU00708"/>
    </source>
</evidence>
<reference evidence="2" key="1">
    <citation type="journal article" date="2021" name="Nat. Commun.">
        <title>Genetic determinants of endophytism in the Arabidopsis root mycobiome.</title>
        <authorList>
            <person name="Mesny F."/>
            <person name="Miyauchi S."/>
            <person name="Thiergart T."/>
            <person name="Pickel B."/>
            <person name="Atanasova L."/>
            <person name="Karlsson M."/>
            <person name="Huettel B."/>
            <person name="Barry K.W."/>
            <person name="Haridas S."/>
            <person name="Chen C."/>
            <person name="Bauer D."/>
            <person name="Andreopoulos W."/>
            <person name="Pangilinan J."/>
            <person name="LaButti K."/>
            <person name="Riley R."/>
            <person name="Lipzen A."/>
            <person name="Clum A."/>
            <person name="Drula E."/>
            <person name="Henrissat B."/>
            <person name="Kohler A."/>
            <person name="Grigoriev I.V."/>
            <person name="Martin F.M."/>
            <person name="Hacquard S."/>
        </authorList>
    </citation>
    <scope>NUCLEOTIDE SEQUENCE</scope>
    <source>
        <strain evidence="2">MPI-SDFR-AT-0117</strain>
    </source>
</reference>